<evidence type="ECO:0000313" key="2">
    <source>
        <dbReference type="EMBL" id="NJP46473.1"/>
    </source>
</evidence>
<sequence>MIELAKVIEELRGELDAAVLAGAGKALRFDLGPIELEVAVAITREAGAGAKVRFWVVDGGAEGKVSGSSTQRIKLTLEPKVAATGRRPEVSGGAVHGER</sequence>
<dbReference type="Proteomes" id="UP000734511">
    <property type="component" value="Unassembled WGS sequence"/>
</dbReference>
<evidence type="ECO:0000313" key="3">
    <source>
        <dbReference type="Proteomes" id="UP000734511"/>
    </source>
</evidence>
<proteinExistence type="predicted"/>
<evidence type="ECO:0000259" key="1">
    <source>
        <dbReference type="Pfam" id="PF19631"/>
    </source>
</evidence>
<comment type="caution">
    <text evidence="2">The sequence shown here is derived from an EMBL/GenBank/DDBJ whole genome shotgun (WGS) entry which is preliminary data.</text>
</comment>
<dbReference type="InterPro" id="IPR045608">
    <property type="entry name" value="Trypco2"/>
</dbReference>
<keyword evidence="3" id="KW-1185">Reference proteome</keyword>
<dbReference type="Pfam" id="PF19631">
    <property type="entry name" value="Trypco2"/>
    <property type="match status" value="1"/>
</dbReference>
<protein>
    <recommendedName>
        <fullName evidence="1">Trypsin-co-occurring domain-containing protein</fullName>
    </recommendedName>
</protein>
<accession>A0ABX0ZRA7</accession>
<organism evidence="2 3">
    <name type="scientific">Actinacidiphila epipremni</name>
    <dbReference type="NCBI Taxonomy" id="2053013"/>
    <lineage>
        <taxon>Bacteria</taxon>
        <taxon>Bacillati</taxon>
        <taxon>Actinomycetota</taxon>
        <taxon>Actinomycetes</taxon>
        <taxon>Kitasatosporales</taxon>
        <taxon>Streptomycetaceae</taxon>
        <taxon>Actinacidiphila</taxon>
    </lineage>
</organism>
<dbReference type="RefSeq" id="WP_167985336.1">
    <property type="nucleotide sequence ID" value="NZ_JAATEJ010000022.1"/>
</dbReference>
<feature type="domain" description="Trypsin-co-occurring" evidence="1">
    <location>
        <begin position="2"/>
        <end position="79"/>
    </location>
</feature>
<reference evidence="2 3" key="1">
    <citation type="submission" date="2020-03" db="EMBL/GenBank/DDBJ databases">
        <title>WGS of actinomycetes isolated from Thailand.</title>
        <authorList>
            <person name="Thawai C."/>
        </authorList>
    </citation>
    <scope>NUCLEOTIDE SEQUENCE [LARGE SCALE GENOMIC DNA]</scope>
    <source>
        <strain evidence="2 3">PRB2-1</strain>
    </source>
</reference>
<name>A0ABX0ZRA7_9ACTN</name>
<dbReference type="EMBL" id="JAATEJ010000022">
    <property type="protein sequence ID" value="NJP46473.1"/>
    <property type="molecule type" value="Genomic_DNA"/>
</dbReference>
<gene>
    <name evidence="2" type="ORF">HCN08_24130</name>
</gene>